<reference evidence="1" key="1">
    <citation type="submission" date="2022-04" db="EMBL/GenBank/DDBJ databases">
        <title>Genome of the entomopathogenic fungus Entomophthora muscae.</title>
        <authorList>
            <person name="Elya C."/>
            <person name="Lovett B.R."/>
            <person name="Lee E."/>
            <person name="Macias A.M."/>
            <person name="Hajek A.E."/>
            <person name="De Bivort B.L."/>
            <person name="Kasson M.T."/>
            <person name="De Fine Licht H.H."/>
            <person name="Stajich J.E."/>
        </authorList>
    </citation>
    <scope>NUCLEOTIDE SEQUENCE</scope>
    <source>
        <strain evidence="1">Berkeley</strain>
    </source>
</reference>
<dbReference type="EMBL" id="QTSX02002188">
    <property type="protein sequence ID" value="KAJ9077615.1"/>
    <property type="molecule type" value="Genomic_DNA"/>
</dbReference>
<keyword evidence="2" id="KW-1185">Reference proteome</keyword>
<accession>A0ACC2TSW6</accession>
<organism evidence="1 2">
    <name type="scientific">Entomophthora muscae</name>
    <dbReference type="NCBI Taxonomy" id="34485"/>
    <lineage>
        <taxon>Eukaryota</taxon>
        <taxon>Fungi</taxon>
        <taxon>Fungi incertae sedis</taxon>
        <taxon>Zoopagomycota</taxon>
        <taxon>Entomophthoromycotina</taxon>
        <taxon>Entomophthoromycetes</taxon>
        <taxon>Entomophthorales</taxon>
        <taxon>Entomophthoraceae</taxon>
        <taxon>Entomophthora</taxon>
    </lineage>
</organism>
<evidence type="ECO:0000313" key="2">
    <source>
        <dbReference type="Proteomes" id="UP001165960"/>
    </source>
</evidence>
<dbReference type="Proteomes" id="UP001165960">
    <property type="component" value="Unassembled WGS sequence"/>
</dbReference>
<comment type="caution">
    <text evidence="1">The sequence shown here is derived from an EMBL/GenBank/DDBJ whole genome shotgun (WGS) entry which is preliminary data.</text>
</comment>
<sequence length="492" mass="55031">MANFLTPAYGLASASELAIWSSLGGYAMQIINKVQTSEGVAKVAESLFNEEARRNLVLEMLKYLFLSYLFSAVVKYWLIRLDIHGKGLKVVLKAFDVLSLLFNAFLTRIFLKELGRGHDFSPCLYLWKFFPTSLKPILAGNTLCTMLVVPAEKILLSATRYLDMIVEVLLPTWKFVFGIALIFKPMLLLVHYSVLGSLFLSFLVVEPIVLFSNILSAFGNFASNSEVMLNRGSMVVALIISAAMTWVSFTVLYSSTVSGPGYVLPSEIGLCIWLLVGFTCSLGISKIFVQSPEKDGYLWTVPQFACLLVYQISTVLGICEVVMNSGSISIVDLWKEGTRIGVFTGTTTAIRLISQLVLVLSIVFTHLYAYYPEFVETITFWIYPTVPEDEEIPEDVTVSFYLTNMLKGLLIFSKPIFVGCLYLYLSPSSGQAFSTTQDLLSYPAWLVLISFFANVISSCIFCIYFFFVHDPISAEEDQEVERFLQKINNGAF</sequence>
<name>A0ACC2TSW6_9FUNG</name>
<evidence type="ECO:0000313" key="1">
    <source>
        <dbReference type="EMBL" id="KAJ9077615.1"/>
    </source>
</evidence>
<proteinExistence type="predicted"/>
<gene>
    <name evidence="1" type="ORF">DSO57_1015043</name>
</gene>
<protein>
    <submittedName>
        <fullName evidence="1">Uncharacterized protein</fullName>
    </submittedName>
</protein>